<comment type="subcellular location">
    <subcellularLocation>
        <location evidence="1">Nucleus</location>
    </subcellularLocation>
</comment>
<proteinExistence type="inferred from homology"/>
<dbReference type="PROSITE" id="PS51054">
    <property type="entry name" value="ORANGE"/>
    <property type="match status" value="1"/>
</dbReference>
<dbReference type="Proteomes" id="UP001208570">
    <property type="component" value="Unassembled WGS sequence"/>
</dbReference>
<dbReference type="EMBL" id="JAODUP010000032">
    <property type="protein sequence ID" value="KAK2167110.1"/>
    <property type="molecule type" value="Genomic_DNA"/>
</dbReference>
<evidence type="ECO:0000313" key="14">
    <source>
        <dbReference type="Proteomes" id="UP001208570"/>
    </source>
</evidence>
<evidence type="ECO:0000256" key="8">
    <source>
        <dbReference type="ARBA" id="ARBA00023242"/>
    </source>
</evidence>
<evidence type="ECO:0000256" key="5">
    <source>
        <dbReference type="ARBA" id="ARBA00023015"/>
    </source>
</evidence>
<sequence>MMTNMKRSLSDSENDDLYDDDIKDGSPSQSCHVSDRKKRRGIIEKRRRDRINNSLTELRRLVPAAFEKQGSAKLEKAEILQMTVDHLKMLHSKGINGYNLDTAALAMDYRSVGFRECAAEVARYLVAVEGMDIQDPLRLRLLSHLQCYSAQREAAAKASLSNTIPGTAWNHVTHHAQYNSGAMGSMSTPAAMMAAQHGAAGDQLSMTSHPPALTTPSYPDSSRSSQQENGHVSSGMAGMRLGAGGGHVGSQVSGLQQVHSQFPVSIAMNTVPMLSPTGTHYTASSMTSLSQAGVKPYRPWGAELAY</sequence>
<dbReference type="PANTHER" id="PTHR10985">
    <property type="entry name" value="BASIC HELIX-LOOP-HELIX TRANSCRIPTION FACTOR, HES-RELATED"/>
    <property type="match status" value="1"/>
</dbReference>
<comment type="similarity">
    <text evidence="9">Belongs to the HEY family.</text>
</comment>
<dbReference type="GO" id="GO:0007219">
    <property type="term" value="P:Notch signaling pathway"/>
    <property type="evidence" value="ECO:0007669"/>
    <property type="project" value="UniProtKB-KW"/>
</dbReference>
<dbReference type="SUPFAM" id="SSF47459">
    <property type="entry name" value="HLH, helix-loop-helix DNA-binding domain"/>
    <property type="match status" value="1"/>
</dbReference>
<keyword evidence="2" id="KW-0217">Developmental protein</keyword>
<dbReference type="InterPro" id="IPR003650">
    <property type="entry name" value="Orange_dom"/>
</dbReference>
<keyword evidence="5" id="KW-0805">Transcription regulation</keyword>
<dbReference type="FunFam" id="4.10.280.10:FF:000012">
    <property type="entry name" value="hairy/enhancer-of-split related with YRPW motif protein 1"/>
    <property type="match status" value="1"/>
</dbReference>
<evidence type="ECO:0000256" key="9">
    <source>
        <dbReference type="ARBA" id="ARBA00038262"/>
    </source>
</evidence>
<reference evidence="13" key="1">
    <citation type="journal article" date="2023" name="Mol. Biol. Evol.">
        <title>Third-Generation Sequencing Reveals the Adaptive Role of the Epigenome in Three Deep-Sea Polychaetes.</title>
        <authorList>
            <person name="Perez M."/>
            <person name="Aroh O."/>
            <person name="Sun Y."/>
            <person name="Lan Y."/>
            <person name="Juniper S.K."/>
            <person name="Young C.R."/>
            <person name="Angers B."/>
            <person name="Qian P.Y."/>
        </authorList>
    </citation>
    <scope>NUCLEOTIDE SEQUENCE</scope>
    <source>
        <strain evidence="13">P08H-3</strain>
    </source>
</reference>
<dbReference type="GO" id="GO:0046983">
    <property type="term" value="F:protein dimerization activity"/>
    <property type="evidence" value="ECO:0007669"/>
    <property type="project" value="InterPro"/>
</dbReference>
<keyword evidence="6" id="KW-0238">DNA-binding</keyword>
<evidence type="ECO:0000256" key="10">
    <source>
        <dbReference type="SAM" id="MobiDB-lite"/>
    </source>
</evidence>
<dbReference type="GO" id="GO:0005634">
    <property type="term" value="C:nucleus"/>
    <property type="evidence" value="ECO:0007669"/>
    <property type="project" value="UniProtKB-SubCell"/>
</dbReference>
<evidence type="ECO:0000256" key="3">
    <source>
        <dbReference type="ARBA" id="ARBA00022491"/>
    </source>
</evidence>
<dbReference type="GO" id="GO:0006355">
    <property type="term" value="P:regulation of DNA-templated transcription"/>
    <property type="evidence" value="ECO:0007669"/>
    <property type="project" value="InterPro"/>
</dbReference>
<feature type="domain" description="Orange" evidence="12">
    <location>
        <begin position="113"/>
        <end position="145"/>
    </location>
</feature>
<keyword evidence="7" id="KW-0804">Transcription</keyword>
<evidence type="ECO:0000313" key="13">
    <source>
        <dbReference type="EMBL" id="KAK2167110.1"/>
    </source>
</evidence>
<accession>A0AAD9NEJ7</accession>
<feature type="compositionally biased region" description="Acidic residues" evidence="10">
    <location>
        <begin position="12"/>
        <end position="22"/>
    </location>
</feature>
<dbReference type="GO" id="GO:0032502">
    <property type="term" value="P:developmental process"/>
    <property type="evidence" value="ECO:0007669"/>
    <property type="project" value="UniProtKB-ARBA"/>
</dbReference>
<dbReference type="Gene3D" id="4.10.280.10">
    <property type="entry name" value="Helix-loop-helix DNA-binding domain"/>
    <property type="match status" value="1"/>
</dbReference>
<keyword evidence="4" id="KW-0914">Notch signaling pathway</keyword>
<dbReference type="SUPFAM" id="SSF158457">
    <property type="entry name" value="Orange domain-like"/>
    <property type="match status" value="1"/>
</dbReference>
<evidence type="ECO:0000256" key="1">
    <source>
        <dbReference type="ARBA" id="ARBA00004123"/>
    </source>
</evidence>
<dbReference type="Pfam" id="PF07527">
    <property type="entry name" value="Hairy_orange"/>
    <property type="match status" value="1"/>
</dbReference>
<dbReference type="Gene3D" id="6.10.250.980">
    <property type="match status" value="1"/>
</dbReference>
<dbReference type="SMART" id="SM00353">
    <property type="entry name" value="HLH"/>
    <property type="match status" value="1"/>
</dbReference>
<evidence type="ECO:0000259" key="12">
    <source>
        <dbReference type="PROSITE" id="PS51054"/>
    </source>
</evidence>
<dbReference type="Pfam" id="PF00010">
    <property type="entry name" value="HLH"/>
    <property type="match status" value="1"/>
</dbReference>
<evidence type="ECO:0000256" key="4">
    <source>
        <dbReference type="ARBA" id="ARBA00022976"/>
    </source>
</evidence>
<dbReference type="InterPro" id="IPR036638">
    <property type="entry name" value="HLH_DNA-bd_sf"/>
</dbReference>
<name>A0AAD9NEJ7_9ANNE</name>
<feature type="region of interest" description="Disordered" evidence="10">
    <location>
        <begin position="1"/>
        <end position="45"/>
    </location>
</feature>
<dbReference type="AlphaFoldDB" id="A0AAD9NEJ7"/>
<evidence type="ECO:0000256" key="7">
    <source>
        <dbReference type="ARBA" id="ARBA00023163"/>
    </source>
</evidence>
<feature type="compositionally biased region" description="Polar residues" evidence="10">
    <location>
        <begin position="204"/>
        <end position="232"/>
    </location>
</feature>
<dbReference type="PROSITE" id="PS50888">
    <property type="entry name" value="BHLH"/>
    <property type="match status" value="1"/>
</dbReference>
<evidence type="ECO:0000256" key="6">
    <source>
        <dbReference type="ARBA" id="ARBA00023125"/>
    </source>
</evidence>
<evidence type="ECO:0000256" key="2">
    <source>
        <dbReference type="ARBA" id="ARBA00022473"/>
    </source>
</evidence>
<comment type="caution">
    <text evidence="13">The sequence shown here is derived from an EMBL/GenBank/DDBJ whole genome shotgun (WGS) entry which is preliminary data.</text>
</comment>
<keyword evidence="3" id="KW-0678">Repressor</keyword>
<feature type="domain" description="BHLH" evidence="11">
    <location>
        <begin position="35"/>
        <end position="90"/>
    </location>
</feature>
<dbReference type="GO" id="GO:0003677">
    <property type="term" value="F:DNA binding"/>
    <property type="evidence" value="ECO:0007669"/>
    <property type="project" value="UniProtKB-KW"/>
</dbReference>
<feature type="region of interest" description="Disordered" evidence="10">
    <location>
        <begin position="194"/>
        <end position="251"/>
    </location>
</feature>
<dbReference type="InterPro" id="IPR050370">
    <property type="entry name" value="HES_HEY"/>
</dbReference>
<dbReference type="CDD" id="cd11407">
    <property type="entry name" value="bHLH-O_HERP"/>
    <property type="match status" value="1"/>
</dbReference>
<gene>
    <name evidence="13" type="ORF">LSH36_32g19016</name>
</gene>
<dbReference type="InterPro" id="IPR011598">
    <property type="entry name" value="bHLH_dom"/>
</dbReference>
<evidence type="ECO:0000259" key="11">
    <source>
        <dbReference type="PROSITE" id="PS50888"/>
    </source>
</evidence>
<organism evidence="13 14">
    <name type="scientific">Paralvinella palmiformis</name>
    <dbReference type="NCBI Taxonomy" id="53620"/>
    <lineage>
        <taxon>Eukaryota</taxon>
        <taxon>Metazoa</taxon>
        <taxon>Spiralia</taxon>
        <taxon>Lophotrochozoa</taxon>
        <taxon>Annelida</taxon>
        <taxon>Polychaeta</taxon>
        <taxon>Sedentaria</taxon>
        <taxon>Canalipalpata</taxon>
        <taxon>Terebellida</taxon>
        <taxon>Terebelliformia</taxon>
        <taxon>Alvinellidae</taxon>
        <taxon>Paralvinella</taxon>
    </lineage>
</organism>
<keyword evidence="8" id="KW-0539">Nucleus</keyword>
<protein>
    <recommendedName>
        <fullName evidence="15">Hairy/enhancer-of-split related with YRPW motif protein</fullName>
    </recommendedName>
</protein>
<keyword evidence="14" id="KW-1185">Reference proteome</keyword>
<evidence type="ECO:0008006" key="15">
    <source>
        <dbReference type="Google" id="ProtNLM"/>
    </source>
</evidence>
<dbReference type="SMART" id="SM00511">
    <property type="entry name" value="ORANGE"/>
    <property type="match status" value="1"/>
</dbReference>